<feature type="compositionally biased region" description="Low complexity" evidence="1">
    <location>
        <begin position="552"/>
        <end position="563"/>
    </location>
</feature>
<accession>A0A9W8ME40</accession>
<dbReference type="InterPro" id="IPR056924">
    <property type="entry name" value="SH3_Tf2-1"/>
</dbReference>
<dbReference type="Pfam" id="PF24626">
    <property type="entry name" value="SH3_Tf2-1"/>
    <property type="match status" value="1"/>
</dbReference>
<evidence type="ECO:0000313" key="3">
    <source>
        <dbReference type="EMBL" id="KAJ2927201.1"/>
    </source>
</evidence>
<evidence type="ECO:0000259" key="2">
    <source>
        <dbReference type="Pfam" id="PF24626"/>
    </source>
</evidence>
<feature type="region of interest" description="Disordered" evidence="1">
    <location>
        <begin position="596"/>
        <end position="648"/>
    </location>
</feature>
<name>A0A9W8ME40_9AGAR</name>
<organism evidence="3 4">
    <name type="scientific">Candolleomyces eurysporus</name>
    <dbReference type="NCBI Taxonomy" id="2828524"/>
    <lineage>
        <taxon>Eukaryota</taxon>
        <taxon>Fungi</taxon>
        <taxon>Dikarya</taxon>
        <taxon>Basidiomycota</taxon>
        <taxon>Agaricomycotina</taxon>
        <taxon>Agaricomycetes</taxon>
        <taxon>Agaricomycetidae</taxon>
        <taxon>Agaricales</taxon>
        <taxon>Agaricineae</taxon>
        <taxon>Psathyrellaceae</taxon>
        <taxon>Candolleomyces</taxon>
    </lineage>
</organism>
<feature type="region of interest" description="Disordered" evidence="1">
    <location>
        <begin position="223"/>
        <end position="265"/>
    </location>
</feature>
<sequence length="700" mass="79008">MLWDSAGKDEFPAVRNWALKKKLALIEAHDSILAARVKQTREANRHRRVAPFTEGDLVYVSTKNMTFPRGLARKLVPKYTGPYKILKDFKNHSFRIELPDSLKSRGVHDVFHASLLRIHKPNNDRLFPGRLESQISAQSDEMMRTEWAVDHIISHKGTGKHAMFEVRWKAGDITWLPYDQVRDTQAISEYLEALEITQIGELTDGKGSPPTDDPEIFLGGIGFMNGDRNRRRAPHVDSYRPSYSSRYNPDQQSRQGRDRRNRPHRGIHSPPWLQFAFDASPCPQYPSIGQPGFTRVSEELYLAFVPDSRSRQDLPPLVLHAAQLYMICLTDDAIRSGANVDVLPAGYTLVAEITNNHWHGHPSGLAYYDDHGDAVADKEPLRIEQFHFNEKMYKRISQAPTALDNAVNDLMKHSFIQVVNSTIGAVEQPAAVMPPTRIYGPTIQSVGAQHSFVTGMNGHNAERRISSRPAGPLPAPIPARAPYVPQSRRYNHDRHEYQPYRNSRRPRSRSTFRTQRARSRSSRSSSPRRSRRSPTVSPVRRAPTPPFRRDSTPPATQTDATPDGGRVPASEDVDGTIPPVTIEKVSLLDRIEGVIGSLPDSTWGNHPEPTSESLYKGQKPAKRRKKVKSQHRQPGTTEDNEIRTTDLSLEATNPTAIVDKSQIFDDFMNEFIEFPDEVEGTNFMEIDAFNVPPDEQMGPA</sequence>
<feature type="non-terminal residue" evidence="3">
    <location>
        <position position="700"/>
    </location>
</feature>
<feature type="compositionally biased region" description="Polar residues" evidence="1">
    <location>
        <begin position="599"/>
        <end position="613"/>
    </location>
</feature>
<comment type="caution">
    <text evidence="3">The sequence shown here is derived from an EMBL/GenBank/DDBJ whole genome shotgun (WGS) entry which is preliminary data.</text>
</comment>
<feature type="region of interest" description="Disordered" evidence="1">
    <location>
        <begin position="462"/>
        <end position="578"/>
    </location>
</feature>
<proteinExistence type="predicted"/>
<dbReference type="EMBL" id="JANBPK010001033">
    <property type="protein sequence ID" value="KAJ2927201.1"/>
    <property type="molecule type" value="Genomic_DNA"/>
</dbReference>
<protein>
    <recommendedName>
        <fullName evidence="2">Tf2-1-like SH3-like domain-containing protein</fullName>
    </recommendedName>
</protein>
<dbReference type="SUPFAM" id="SSF54160">
    <property type="entry name" value="Chromo domain-like"/>
    <property type="match status" value="1"/>
</dbReference>
<dbReference type="InterPro" id="IPR016197">
    <property type="entry name" value="Chromo-like_dom_sf"/>
</dbReference>
<dbReference type="AlphaFoldDB" id="A0A9W8ME40"/>
<feature type="domain" description="Tf2-1-like SH3-like" evidence="2">
    <location>
        <begin position="55"/>
        <end position="117"/>
    </location>
</feature>
<reference evidence="3" key="1">
    <citation type="submission" date="2022-06" db="EMBL/GenBank/DDBJ databases">
        <title>Genome Sequence of Candolleomyces eurysporus.</title>
        <authorList>
            <person name="Buettner E."/>
        </authorList>
    </citation>
    <scope>NUCLEOTIDE SEQUENCE</scope>
    <source>
        <strain evidence="3">VTCC 930004</strain>
    </source>
</reference>
<gene>
    <name evidence="3" type="ORF">H1R20_g9893</name>
</gene>
<feature type="compositionally biased region" description="Basic residues" evidence="1">
    <location>
        <begin position="502"/>
        <end position="532"/>
    </location>
</feature>
<feature type="compositionally biased region" description="Basic residues" evidence="1">
    <location>
        <begin position="619"/>
        <end position="631"/>
    </location>
</feature>
<keyword evidence="4" id="KW-1185">Reference proteome</keyword>
<dbReference type="Proteomes" id="UP001140091">
    <property type="component" value="Unassembled WGS sequence"/>
</dbReference>
<dbReference type="OrthoDB" id="3211671at2759"/>
<evidence type="ECO:0000313" key="4">
    <source>
        <dbReference type="Proteomes" id="UP001140091"/>
    </source>
</evidence>
<evidence type="ECO:0000256" key="1">
    <source>
        <dbReference type="SAM" id="MobiDB-lite"/>
    </source>
</evidence>